<protein>
    <submittedName>
        <fullName evidence="1">Uncharacterized protein</fullName>
    </submittedName>
</protein>
<proteinExistence type="predicted"/>
<name>A0A699YEK2_HAELA</name>
<evidence type="ECO:0000313" key="1">
    <source>
        <dbReference type="EMBL" id="GFH08570.1"/>
    </source>
</evidence>
<sequence>MLIQPVILQQHIKVWQEGRHDIELAGNSMCSNKRCTDKAVGSTSVTQDTCRMFIQ</sequence>
<accession>A0A699YEK2</accession>
<gene>
    <name evidence="1" type="ORF">HaLaN_03553</name>
</gene>
<reference evidence="1 2" key="1">
    <citation type="submission" date="2020-02" db="EMBL/GenBank/DDBJ databases">
        <title>Draft genome sequence of Haematococcus lacustris strain NIES-144.</title>
        <authorList>
            <person name="Morimoto D."/>
            <person name="Nakagawa S."/>
            <person name="Yoshida T."/>
            <person name="Sawayama S."/>
        </authorList>
    </citation>
    <scope>NUCLEOTIDE SEQUENCE [LARGE SCALE GENOMIC DNA]</scope>
    <source>
        <strain evidence="1 2">NIES-144</strain>
    </source>
</reference>
<feature type="non-terminal residue" evidence="1">
    <location>
        <position position="55"/>
    </location>
</feature>
<keyword evidence="2" id="KW-1185">Reference proteome</keyword>
<feature type="non-terminal residue" evidence="1">
    <location>
        <position position="1"/>
    </location>
</feature>
<organism evidence="1 2">
    <name type="scientific">Haematococcus lacustris</name>
    <name type="common">Green alga</name>
    <name type="synonym">Haematococcus pluvialis</name>
    <dbReference type="NCBI Taxonomy" id="44745"/>
    <lineage>
        <taxon>Eukaryota</taxon>
        <taxon>Viridiplantae</taxon>
        <taxon>Chlorophyta</taxon>
        <taxon>core chlorophytes</taxon>
        <taxon>Chlorophyceae</taxon>
        <taxon>CS clade</taxon>
        <taxon>Chlamydomonadales</taxon>
        <taxon>Haematococcaceae</taxon>
        <taxon>Haematococcus</taxon>
    </lineage>
</organism>
<dbReference type="Proteomes" id="UP000485058">
    <property type="component" value="Unassembled WGS sequence"/>
</dbReference>
<dbReference type="AlphaFoldDB" id="A0A699YEK2"/>
<dbReference type="EMBL" id="BLLF01000169">
    <property type="protein sequence ID" value="GFH08570.1"/>
    <property type="molecule type" value="Genomic_DNA"/>
</dbReference>
<comment type="caution">
    <text evidence="1">The sequence shown here is derived from an EMBL/GenBank/DDBJ whole genome shotgun (WGS) entry which is preliminary data.</text>
</comment>
<evidence type="ECO:0000313" key="2">
    <source>
        <dbReference type="Proteomes" id="UP000485058"/>
    </source>
</evidence>